<evidence type="ECO:0000313" key="8">
    <source>
        <dbReference type="Proteomes" id="UP001470230"/>
    </source>
</evidence>
<dbReference type="Gene3D" id="3.80.10.10">
    <property type="entry name" value="Ribonuclease Inhibitor"/>
    <property type="match status" value="1"/>
</dbReference>
<dbReference type="SMART" id="SM00331">
    <property type="entry name" value="PP2C_SIG"/>
    <property type="match status" value="1"/>
</dbReference>
<organism evidence="7 8">
    <name type="scientific">Tritrichomonas musculus</name>
    <dbReference type="NCBI Taxonomy" id="1915356"/>
    <lineage>
        <taxon>Eukaryota</taxon>
        <taxon>Metamonada</taxon>
        <taxon>Parabasalia</taxon>
        <taxon>Tritrichomonadida</taxon>
        <taxon>Tritrichomonadidae</taxon>
        <taxon>Tritrichomonas</taxon>
    </lineage>
</organism>
<dbReference type="InterPro" id="IPR036457">
    <property type="entry name" value="PPM-type-like_dom_sf"/>
</dbReference>
<dbReference type="EMBL" id="JAPFFF010000008">
    <property type="protein sequence ID" value="KAK8884163.1"/>
    <property type="molecule type" value="Genomic_DNA"/>
</dbReference>
<dbReference type="Proteomes" id="UP001470230">
    <property type="component" value="Unassembled WGS sequence"/>
</dbReference>
<keyword evidence="2 4" id="KW-0378">Hydrolase</keyword>
<feature type="region of interest" description="Disordered" evidence="5">
    <location>
        <begin position="283"/>
        <end position="307"/>
    </location>
</feature>
<keyword evidence="3 4" id="KW-0904">Protein phosphatase</keyword>
<name>A0ABR2K0A0_9EUKA</name>
<evidence type="ECO:0000256" key="1">
    <source>
        <dbReference type="ARBA" id="ARBA00022723"/>
    </source>
</evidence>
<dbReference type="InterPro" id="IPR015655">
    <property type="entry name" value="PP2C"/>
</dbReference>
<dbReference type="InterPro" id="IPR001932">
    <property type="entry name" value="PPM-type_phosphatase-like_dom"/>
</dbReference>
<dbReference type="CDD" id="cd00143">
    <property type="entry name" value="PP2Cc"/>
    <property type="match status" value="1"/>
</dbReference>
<dbReference type="SMART" id="SM00332">
    <property type="entry name" value="PP2Cc"/>
    <property type="match status" value="1"/>
</dbReference>
<dbReference type="Gene3D" id="3.60.40.10">
    <property type="entry name" value="PPM-type phosphatase domain"/>
    <property type="match status" value="1"/>
</dbReference>
<sequence>MGGDLSSCVPAQIANLSARVFYDDMLTQCRSVSSHIQKQKKFRKMIKIIFESLKKLPASTPEFSIIITGDGMGPVYINNIFPSLSSHSALTKISFRHSGFKSKDCPSIALFIINCPTIKEFDISENDLKDNAYMIINACCGLKNLNTLIMESCGINESSAQSLLTIIANSRTLKTLRVVPCSFQSNTNLKLKQAINANDYIQNSSFGDKFDSSVASFTSKNCFIYEIVDSISRAPYQRQFRKKIDTFKSVKGRQMLEGKARQKEQAKGTELFNKFEEAEKRAKSIETNETVQTTQTGRFAAAETTGRRPQMEDVSIILNNMPKPGSTLFALFDGHGGRDAAEFAAENLPKVISEKVKSGEDIKTAYTDSFKSIQAEMSQWCVYVGTTVVIATVDPIDNILTVANVGDSRCVLCRGGKAVRLTADHKPDDEEEKKYILSKGGIVKDGRIGGMLGVSRALGDGFLSDCVNSTPHIQQVKLTEEDSFIILACDGVWDVISDQEAVDMIASEIDPLSAAKLLRDRAFELESTDNISVIVSFLSIVASNDE</sequence>
<dbReference type="Pfam" id="PF00481">
    <property type="entry name" value="PP2C"/>
    <property type="match status" value="1"/>
</dbReference>
<feature type="domain" description="PPM-type phosphatase" evidence="6">
    <location>
        <begin position="298"/>
        <end position="538"/>
    </location>
</feature>
<feature type="compositionally biased region" description="Polar residues" evidence="5">
    <location>
        <begin position="287"/>
        <end position="297"/>
    </location>
</feature>
<evidence type="ECO:0000256" key="3">
    <source>
        <dbReference type="ARBA" id="ARBA00022912"/>
    </source>
</evidence>
<comment type="caution">
    <text evidence="7">The sequence shown here is derived from an EMBL/GenBank/DDBJ whole genome shotgun (WGS) entry which is preliminary data.</text>
</comment>
<dbReference type="PROSITE" id="PS01032">
    <property type="entry name" value="PPM_1"/>
    <property type="match status" value="1"/>
</dbReference>
<evidence type="ECO:0000256" key="2">
    <source>
        <dbReference type="ARBA" id="ARBA00022801"/>
    </source>
</evidence>
<evidence type="ECO:0000259" key="6">
    <source>
        <dbReference type="PROSITE" id="PS51746"/>
    </source>
</evidence>
<keyword evidence="8" id="KW-1185">Reference proteome</keyword>
<protein>
    <recommendedName>
        <fullName evidence="6">PPM-type phosphatase domain-containing protein</fullName>
    </recommendedName>
</protein>
<dbReference type="InterPro" id="IPR032675">
    <property type="entry name" value="LRR_dom_sf"/>
</dbReference>
<dbReference type="PROSITE" id="PS51746">
    <property type="entry name" value="PPM_2"/>
    <property type="match status" value="1"/>
</dbReference>
<evidence type="ECO:0000313" key="7">
    <source>
        <dbReference type="EMBL" id="KAK8884163.1"/>
    </source>
</evidence>
<gene>
    <name evidence="7" type="ORF">M9Y10_043269</name>
</gene>
<accession>A0ABR2K0A0</accession>
<proteinExistence type="inferred from homology"/>
<reference evidence="7 8" key="1">
    <citation type="submission" date="2024-04" db="EMBL/GenBank/DDBJ databases">
        <title>Tritrichomonas musculus Genome.</title>
        <authorList>
            <person name="Alves-Ferreira E."/>
            <person name="Grigg M."/>
            <person name="Lorenzi H."/>
            <person name="Galac M."/>
        </authorList>
    </citation>
    <scope>NUCLEOTIDE SEQUENCE [LARGE SCALE GENOMIC DNA]</scope>
    <source>
        <strain evidence="7 8">EAF2021</strain>
    </source>
</reference>
<keyword evidence="1" id="KW-0479">Metal-binding</keyword>
<dbReference type="SUPFAM" id="SSF52047">
    <property type="entry name" value="RNI-like"/>
    <property type="match status" value="1"/>
</dbReference>
<dbReference type="InterPro" id="IPR000222">
    <property type="entry name" value="PP2C_BS"/>
</dbReference>
<evidence type="ECO:0000256" key="5">
    <source>
        <dbReference type="SAM" id="MobiDB-lite"/>
    </source>
</evidence>
<comment type="similarity">
    <text evidence="4">Belongs to the PP2C family.</text>
</comment>
<dbReference type="PANTHER" id="PTHR47992">
    <property type="entry name" value="PROTEIN PHOSPHATASE"/>
    <property type="match status" value="1"/>
</dbReference>
<dbReference type="SUPFAM" id="SSF81606">
    <property type="entry name" value="PP2C-like"/>
    <property type="match status" value="1"/>
</dbReference>
<evidence type="ECO:0000256" key="4">
    <source>
        <dbReference type="RuleBase" id="RU003465"/>
    </source>
</evidence>